<gene>
    <name evidence="2" type="ORF">F3K02_22190</name>
</gene>
<organism evidence="2 3">
    <name type="scientific">Hydrogenophaga aromaticivorans</name>
    <dbReference type="NCBI Taxonomy" id="2610898"/>
    <lineage>
        <taxon>Bacteria</taxon>
        <taxon>Pseudomonadati</taxon>
        <taxon>Pseudomonadota</taxon>
        <taxon>Betaproteobacteria</taxon>
        <taxon>Burkholderiales</taxon>
        <taxon>Comamonadaceae</taxon>
        <taxon>Hydrogenophaga</taxon>
    </lineage>
</organism>
<name>A0A7Y8L028_9BURK</name>
<comment type="caution">
    <text evidence="2">The sequence shown here is derived from an EMBL/GenBank/DDBJ whole genome shotgun (WGS) entry which is preliminary data.</text>
</comment>
<dbReference type="EMBL" id="VYGV01000025">
    <property type="protein sequence ID" value="NWF47941.1"/>
    <property type="molecule type" value="Genomic_DNA"/>
</dbReference>
<dbReference type="PANTHER" id="PTHR42928:SF5">
    <property type="entry name" value="BLR1237 PROTEIN"/>
    <property type="match status" value="1"/>
</dbReference>
<evidence type="ECO:0000313" key="3">
    <source>
        <dbReference type="Proteomes" id="UP000545507"/>
    </source>
</evidence>
<protein>
    <submittedName>
        <fullName evidence="2">Tripartite tricarboxylate transporter substrate binding protein</fullName>
    </submittedName>
</protein>
<dbReference type="PANTHER" id="PTHR42928">
    <property type="entry name" value="TRICARBOXYLATE-BINDING PROTEIN"/>
    <property type="match status" value="1"/>
</dbReference>
<keyword evidence="3" id="KW-1185">Reference proteome</keyword>
<dbReference type="PROSITE" id="PS51318">
    <property type="entry name" value="TAT"/>
    <property type="match status" value="1"/>
</dbReference>
<dbReference type="InterPro" id="IPR006311">
    <property type="entry name" value="TAT_signal"/>
</dbReference>
<evidence type="ECO:0000256" key="1">
    <source>
        <dbReference type="ARBA" id="ARBA00006987"/>
    </source>
</evidence>
<dbReference type="PIRSF" id="PIRSF017082">
    <property type="entry name" value="YflP"/>
    <property type="match status" value="1"/>
</dbReference>
<dbReference type="CDD" id="cd07012">
    <property type="entry name" value="PBP2_Bug_TTT"/>
    <property type="match status" value="1"/>
</dbReference>
<dbReference type="InterPro" id="IPR005064">
    <property type="entry name" value="BUG"/>
</dbReference>
<dbReference type="AlphaFoldDB" id="A0A7Y8L028"/>
<dbReference type="Proteomes" id="UP000545507">
    <property type="component" value="Unassembled WGS sequence"/>
</dbReference>
<dbReference type="SUPFAM" id="SSF53850">
    <property type="entry name" value="Periplasmic binding protein-like II"/>
    <property type="match status" value="1"/>
</dbReference>
<dbReference type="InterPro" id="IPR042100">
    <property type="entry name" value="Bug_dom1"/>
</dbReference>
<dbReference type="Gene3D" id="3.40.190.10">
    <property type="entry name" value="Periplasmic binding protein-like II"/>
    <property type="match status" value="1"/>
</dbReference>
<evidence type="ECO:0000313" key="2">
    <source>
        <dbReference type="EMBL" id="NWF47941.1"/>
    </source>
</evidence>
<comment type="similarity">
    <text evidence="1">Belongs to the UPF0065 (bug) family.</text>
</comment>
<sequence length="358" mass="38856">MRHIPSRPAFKNGTGKTLDALQHCTIGVSRRGFMGLGVSLAFASALPRALAQPGSSNTASWPSKPLQLIVPWPAGGQTDLTLRVLCEEAEPLLGQPIVVINKPGAAGTQVAPLLKAAEPDGHTIGQVPITVYRHALMNHVPWDPVTDLSPILQVSGVTFGVLVPASSPWKTLADLVDWAQKHPGELVLGSTGIGTTAHLAMEEILLNHDVRYVHVPYKGTADQMLAIAGAQIMAGVNSTGFAPWVDRGQMRLLATFSAQRSPRWPEVPTMRELGYEQAVYTSPWGLAAPRGTPEAVVQKLHEVFRRAMFSERHQAALAKYDQGLDYLNTHDYRQAVLATVEHEKRLLKRMNLLARPAG</sequence>
<dbReference type="Pfam" id="PF03401">
    <property type="entry name" value="TctC"/>
    <property type="match status" value="1"/>
</dbReference>
<reference evidence="2 3" key="1">
    <citation type="submission" date="2019-09" db="EMBL/GenBank/DDBJ databases">
        <title>Hydrogenophaga aromatica sp. nov., isolated from a para-xylene-degrading enrichment culture.</title>
        <authorList>
            <person name="Tancsics A."/>
            <person name="Banerjee S."/>
        </authorList>
    </citation>
    <scope>NUCLEOTIDE SEQUENCE [LARGE SCALE GENOMIC DNA]</scope>
    <source>
        <strain evidence="2 3">D2P1</strain>
    </source>
</reference>
<dbReference type="Gene3D" id="3.40.190.150">
    <property type="entry name" value="Bordetella uptake gene, domain 1"/>
    <property type="match status" value="1"/>
</dbReference>
<proteinExistence type="inferred from homology"/>
<accession>A0A7Y8L028</accession>